<reference evidence="4 5" key="1">
    <citation type="submission" date="2020-06" db="EMBL/GenBank/DDBJ databases">
        <authorList>
            <person name="Li R."/>
            <person name="Bekaert M."/>
        </authorList>
    </citation>
    <scope>NUCLEOTIDE SEQUENCE [LARGE SCALE GENOMIC DNA]</scope>
    <source>
        <strain evidence="5">wild</strain>
    </source>
</reference>
<evidence type="ECO:0000256" key="3">
    <source>
        <dbReference type="SAM" id="MobiDB-lite"/>
    </source>
</evidence>
<feature type="repeat" description="RCC1" evidence="2">
    <location>
        <begin position="635"/>
        <end position="686"/>
    </location>
</feature>
<dbReference type="PANTHER" id="PTHR22870">
    <property type="entry name" value="REGULATOR OF CHROMOSOME CONDENSATION"/>
    <property type="match status" value="1"/>
</dbReference>
<feature type="repeat" description="RCC1" evidence="2">
    <location>
        <begin position="106"/>
        <end position="178"/>
    </location>
</feature>
<evidence type="ECO:0000313" key="4">
    <source>
        <dbReference type="EMBL" id="CAC5371355.1"/>
    </source>
</evidence>
<name>A0A6J8ANT3_MYTCO</name>
<feature type="region of interest" description="Disordered" evidence="3">
    <location>
        <begin position="321"/>
        <end position="403"/>
    </location>
</feature>
<dbReference type="Pfam" id="PF00415">
    <property type="entry name" value="RCC1"/>
    <property type="match status" value="2"/>
</dbReference>
<dbReference type="InterPro" id="IPR009091">
    <property type="entry name" value="RCC1/BLIP-II"/>
</dbReference>
<feature type="region of interest" description="Disordered" evidence="3">
    <location>
        <begin position="570"/>
        <end position="627"/>
    </location>
</feature>
<dbReference type="EMBL" id="CACVKT020001755">
    <property type="protein sequence ID" value="CAC5371355.1"/>
    <property type="molecule type" value="Genomic_DNA"/>
</dbReference>
<feature type="compositionally biased region" description="Polar residues" evidence="3">
    <location>
        <begin position="329"/>
        <end position="339"/>
    </location>
</feature>
<dbReference type="Pfam" id="PF13540">
    <property type="entry name" value="RCC1_2"/>
    <property type="match status" value="1"/>
</dbReference>
<feature type="repeat" description="RCC1" evidence="2">
    <location>
        <begin position="52"/>
        <end position="105"/>
    </location>
</feature>
<feature type="compositionally biased region" description="Basic and acidic residues" evidence="3">
    <location>
        <begin position="536"/>
        <end position="545"/>
    </location>
</feature>
<evidence type="ECO:0000256" key="2">
    <source>
        <dbReference type="PROSITE-ProRule" id="PRU00235"/>
    </source>
</evidence>
<accession>A0A6J8ANT3</accession>
<protein>
    <submittedName>
        <fullName evidence="4">ALS2</fullName>
    </submittedName>
</protein>
<dbReference type="InterPro" id="IPR000408">
    <property type="entry name" value="Reg_chr_condens"/>
</dbReference>
<evidence type="ECO:0000256" key="1">
    <source>
        <dbReference type="ARBA" id="ARBA00022737"/>
    </source>
</evidence>
<organism evidence="4 5">
    <name type="scientific">Mytilus coruscus</name>
    <name type="common">Sea mussel</name>
    <dbReference type="NCBI Taxonomy" id="42192"/>
    <lineage>
        <taxon>Eukaryota</taxon>
        <taxon>Metazoa</taxon>
        <taxon>Spiralia</taxon>
        <taxon>Lophotrochozoa</taxon>
        <taxon>Mollusca</taxon>
        <taxon>Bivalvia</taxon>
        <taxon>Autobranchia</taxon>
        <taxon>Pteriomorphia</taxon>
        <taxon>Mytilida</taxon>
        <taxon>Mytiloidea</taxon>
        <taxon>Mytilidae</taxon>
        <taxon>Mytilinae</taxon>
        <taxon>Mytilus</taxon>
    </lineage>
</organism>
<dbReference type="SUPFAM" id="SSF50985">
    <property type="entry name" value="RCC1/BLIP-II"/>
    <property type="match status" value="2"/>
</dbReference>
<dbReference type="Gene3D" id="2.130.10.30">
    <property type="entry name" value="Regulator of chromosome condensation 1/beta-lactamase-inhibitor protein II"/>
    <property type="match status" value="2"/>
</dbReference>
<dbReference type="InterPro" id="IPR051210">
    <property type="entry name" value="Ub_ligase/GEF_domain"/>
</dbReference>
<dbReference type="AlphaFoldDB" id="A0A6J8ANT3"/>
<keyword evidence="5" id="KW-1185">Reference proteome</keyword>
<feature type="compositionally biased region" description="Basic and acidic residues" evidence="3">
    <location>
        <begin position="570"/>
        <end position="585"/>
    </location>
</feature>
<sequence>MSSKKEEKDGSCFLWQGFYGSVDVVNFPVFKEKEVKQVALGGDHCLFLTKDGCVYACGQNNYGQLGIGNLETNDTYDPLLVESLTDKEIEYIACGSNHSAAVTKYGDVFCWGVASEGQCGVPKGSEKLHDGTVLLPQLVEIVKTCNEVCEHGNTGPHEKIAIQKIACGKNHTVALSVDNELWVWGSGIALGVNTVTKSVTPIQIEALNGRNVLDIVCGEMYTMALVERSVLDIAPRKRPSNIEKTTHKLFPSTCSKCNEEIYSYMETSDTCIITEDHVCKETVKTSVSDQSQSIIHLEELLDTSQSQQTVISKVSEKIKEEVKTETTEGTSIATNNGDISNADEKLLKGDNSVSGATSKGNNPVTQSNIQRSISDENVWQKQKPEIKRSLSSKSDHRVSRSKSFLDGKNARQFLAKQLDDDDLALKSDSNGKVPYKSAAKGAVTDIWSTVQTGMQSAYAIPQQMTGMLSGFKTSLMDRMSASATDEKEKEDTNSSVDSNIHLVGFDTSDEDVFHATQIVESQLSKDFRKLSSSKSPDPKSPKKSDCSFGETTFIEGIQTEMLFLDDSKTDELDQSKTVEPREVTPKRGSQSAETTTKRSSMRTILAKQEEMERKVSTRSSTTEDEMKRPSVIIDTEVWSWGKNSKGQLGLGDMGDRLNPTIVKAMSNKRITKLCCGTSHTMALTANSQVYSWGNNASGQHHKGERRSS</sequence>
<keyword evidence="1" id="KW-0677">Repeat</keyword>
<feature type="repeat" description="RCC1" evidence="2">
    <location>
        <begin position="179"/>
        <end position="228"/>
    </location>
</feature>
<evidence type="ECO:0000313" key="5">
    <source>
        <dbReference type="Proteomes" id="UP000507470"/>
    </source>
</evidence>
<proteinExistence type="predicted"/>
<feature type="compositionally biased region" description="Polar residues" evidence="3">
    <location>
        <begin position="587"/>
        <end position="602"/>
    </location>
</feature>
<gene>
    <name evidence="4" type="ORF">MCOR_9837</name>
</gene>
<feature type="compositionally biased region" description="Polar residues" evidence="3">
    <location>
        <begin position="351"/>
        <end position="380"/>
    </location>
</feature>
<dbReference type="PROSITE" id="PS50012">
    <property type="entry name" value="RCC1_3"/>
    <property type="match status" value="4"/>
</dbReference>
<feature type="region of interest" description="Disordered" evidence="3">
    <location>
        <begin position="526"/>
        <end position="548"/>
    </location>
</feature>
<dbReference type="Proteomes" id="UP000507470">
    <property type="component" value="Unassembled WGS sequence"/>
</dbReference>
<feature type="compositionally biased region" description="Basic and acidic residues" evidence="3">
    <location>
        <begin position="382"/>
        <end position="403"/>
    </location>
</feature>
<dbReference type="PROSITE" id="PS00626">
    <property type="entry name" value="RCC1_2"/>
    <property type="match status" value="3"/>
</dbReference>
<dbReference type="OrthoDB" id="284854at2759"/>
<dbReference type="PANTHER" id="PTHR22870:SF408">
    <property type="entry name" value="OS09G0560450 PROTEIN"/>
    <property type="match status" value="1"/>
</dbReference>